<evidence type="ECO:0000313" key="1">
    <source>
        <dbReference type="EMBL" id="EJW87182.1"/>
    </source>
</evidence>
<sequence>MALCRDIIFRLFSSFLWRVYNVYNILLLRQKLVNRKKEFIEKVLRSRRTILDRERGVFEPPPPLRSLFTQSCYWYDYPALQQRIIKLSRHLTVTTNNIDGPSGRGSMSSPIRKIEKRRGTIASSISRLPYQSNTQ</sequence>
<organism evidence="1 2">
    <name type="scientific">Wuchereria bancrofti</name>
    <dbReference type="NCBI Taxonomy" id="6293"/>
    <lineage>
        <taxon>Eukaryota</taxon>
        <taxon>Metazoa</taxon>
        <taxon>Ecdysozoa</taxon>
        <taxon>Nematoda</taxon>
        <taxon>Chromadorea</taxon>
        <taxon>Rhabditida</taxon>
        <taxon>Spirurina</taxon>
        <taxon>Spiruromorpha</taxon>
        <taxon>Filarioidea</taxon>
        <taxon>Onchocercidae</taxon>
        <taxon>Wuchereria</taxon>
    </lineage>
</organism>
<proteinExistence type="predicted"/>
<name>J9FC77_WUCBA</name>
<evidence type="ECO:0000313" key="2">
    <source>
        <dbReference type="Proteomes" id="UP000004810"/>
    </source>
</evidence>
<accession>J9FC77</accession>
<dbReference type="EMBL" id="ADBV01000467">
    <property type="protein sequence ID" value="EJW87182.1"/>
    <property type="molecule type" value="Genomic_DNA"/>
</dbReference>
<comment type="caution">
    <text evidence="1">The sequence shown here is derived from an EMBL/GenBank/DDBJ whole genome shotgun (WGS) entry which is preliminary data.</text>
</comment>
<dbReference type="Proteomes" id="UP000004810">
    <property type="component" value="Unassembled WGS sequence"/>
</dbReference>
<reference evidence="2" key="1">
    <citation type="submission" date="2012-08" db="EMBL/GenBank/DDBJ databases">
        <title>The Genome Sequence of Wuchereria bancrofti.</title>
        <authorList>
            <person name="Nutman T.B."/>
            <person name="Fink D.L."/>
            <person name="Russ C."/>
            <person name="Young S."/>
            <person name="Zeng Q."/>
            <person name="Koehrsen M."/>
            <person name="Alvarado L."/>
            <person name="Berlin A."/>
            <person name="Chapman S.B."/>
            <person name="Chen Z."/>
            <person name="Freedman E."/>
            <person name="Gellesch M."/>
            <person name="Goldberg J."/>
            <person name="Griggs A."/>
            <person name="Gujja S."/>
            <person name="Heilman E.R."/>
            <person name="Heiman D."/>
            <person name="Hepburn T."/>
            <person name="Howarth C."/>
            <person name="Jen D."/>
            <person name="Larson L."/>
            <person name="Lewis B."/>
            <person name="Mehta T."/>
            <person name="Park D."/>
            <person name="Pearson M."/>
            <person name="Roberts A."/>
            <person name="Saif S."/>
            <person name="Shea T."/>
            <person name="Shenoy N."/>
            <person name="Sisk P."/>
            <person name="Stolte C."/>
            <person name="Sykes S."/>
            <person name="Walk T."/>
            <person name="White J."/>
            <person name="Yandava C."/>
            <person name="Haas B."/>
            <person name="Henn M.R."/>
            <person name="Nusbaum C."/>
            <person name="Birren B."/>
        </authorList>
    </citation>
    <scope>NUCLEOTIDE SEQUENCE [LARGE SCALE GENOMIC DNA]</scope>
    <source>
        <strain evidence="2">NA</strain>
    </source>
</reference>
<protein>
    <submittedName>
        <fullName evidence="1">Uncharacterized protein</fullName>
    </submittedName>
</protein>
<gene>
    <name evidence="1" type="ORF">WUBG_01905</name>
</gene>
<dbReference type="AlphaFoldDB" id="J9FC77"/>